<proteinExistence type="inferred from homology"/>
<keyword evidence="6" id="KW-0687">Ribonucleoprotein</keyword>
<dbReference type="EMBL" id="GEDC01022737">
    <property type="protein sequence ID" value="JAS14561.1"/>
    <property type="molecule type" value="Transcribed_RNA"/>
</dbReference>
<evidence type="ECO:0000256" key="7">
    <source>
        <dbReference type="ARBA" id="ARBA00039935"/>
    </source>
</evidence>
<reference evidence="11" key="1">
    <citation type="submission" date="2015-12" db="EMBL/GenBank/DDBJ databases">
        <title>De novo transcriptome assembly of four potential Pierce s Disease insect vectors from Arizona vineyards.</title>
        <authorList>
            <person name="Tassone E.E."/>
        </authorList>
    </citation>
    <scope>NUCLEOTIDE SEQUENCE</scope>
</reference>
<evidence type="ECO:0000256" key="3">
    <source>
        <dbReference type="ARBA" id="ARBA00022946"/>
    </source>
</evidence>
<evidence type="ECO:0000256" key="1">
    <source>
        <dbReference type="ARBA" id="ARBA00004173"/>
    </source>
</evidence>
<dbReference type="PANTHER" id="PTHR21026">
    <property type="entry name" value="39S RIBOSOMAL PROTEIN L32, MITOCHONDRIAL"/>
    <property type="match status" value="1"/>
</dbReference>
<dbReference type="GO" id="GO:0005762">
    <property type="term" value="C:mitochondrial large ribosomal subunit"/>
    <property type="evidence" value="ECO:0007669"/>
    <property type="project" value="TreeGrafter"/>
</dbReference>
<keyword evidence="5" id="KW-0496">Mitochondrion</keyword>
<organism evidence="11">
    <name type="scientific">Clastoptera arizonana</name>
    <name type="common">Arizona spittle bug</name>
    <dbReference type="NCBI Taxonomy" id="38151"/>
    <lineage>
        <taxon>Eukaryota</taxon>
        <taxon>Metazoa</taxon>
        <taxon>Ecdysozoa</taxon>
        <taxon>Arthropoda</taxon>
        <taxon>Hexapoda</taxon>
        <taxon>Insecta</taxon>
        <taxon>Pterygota</taxon>
        <taxon>Neoptera</taxon>
        <taxon>Paraneoptera</taxon>
        <taxon>Hemiptera</taxon>
        <taxon>Auchenorrhyncha</taxon>
        <taxon>Cercopoidea</taxon>
        <taxon>Clastopteridae</taxon>
        <taxon>Clastoptera</taxon>
    </lineage>
</organism>
<dbReference type="AlphaFoldDB" id="A0A1B6CMP4"/>
<evidence type="ECO:0000256" key="9">
    <source>
        <dbReference type="ARBA" id="ARBA00045766"/>
    </source>
</evidence>
<protein>
    <recommendedName>
        <fullName evidence="7">Large ribosomal subunit protein bL32m</fullName>
    </recommendedName>
    <alternativeName>
        <fullName evidence="8">39S ribosomal protein L32, mitochondrial</fullName>
    </alternativeName>
</protein>
<dbReference type="GO" id="GO:0003735">
    <property type="term" value="F:structural constituent of ribosome"/>
    <property type="evidence" value="ECO:0007669"/>
    <property type="project" value="TreeGrafter"/>
</dbReference>
<evidence type="ECO:0000256" key="8">
    <source>
        <dbReference type="ARBA" id="ARBA00042577"/>
    </source>
</evidence>
<dbReference type="PANTHER" id="PTHR21026:SF2">
    <property type="entry name" value="LARGE RIBOSOMAL SUBUNIT PROTEIN BL32M"/>
    <property type="match status" value="1"/>
</dbReference>
<dbReference type="SUPFAM" id="SSF57829">
    <property type="entry name" value="Zn-binding ribosomal proteins"/>
    <property type="match status" value="1"/>
</dbReference>
<feature type="compositionally biased region" description="Polar residues" evidence="10">
    <location>
        <begin position="178"/>
        <end position="195"/>
    </location>
</feature>
<dbReference type="GO" id="GO:0006412">
    <property type="term" value="P:translation"/>
    <property type="evidence" value="ECO:0007669"/>
    <property type="project" value="InterPro"/>
</dbReference>
<evidence type="ECO:0000256" key="6">
    <source>
        <dbReference type="ARBA" id="ARBA00023274"/>
    </source>
</evidence>
<accession>A0A1B6CMP4</accession>
<evidence type="ECO:0000313" key="11">
    <source>
        <dbReference type="EMBL" id="JAS14561.1"/>
    </source>
</evidence>
<comment type="similarity">
    <text evidence="2">Belongs to the bacterial ribosomal protein bL32 family.</text>
</comment>
<keyword evidence="3" id="KW-0809">Transit peptide</keyword>
<comment type="function">
    <text evidence="9">Component of the mitochondrial large ribosomal subunit (mt-LSU). The mitochondrial ribosome (mitoribosome) is a large ribonucleoprotein complex responsible for the synthesis of proteins inside mitochondria.</text>
</comment>
<evidence type="ECO:0000256" key="2">
    <source>
        <dbReference type="ARBA" id="ARBA00008560"/>
    </source>
</evidence>
<evidence type="ECO:0000256" key="4">
    <source>
        <dbReference type="ARBA" id="ARBA00022980"/>
    </source>
</evidence>
<name>A0A1B6CMP4_9HEMI</name>
<sequence length="201" mass="23294">MINRVVFHIQRSMINFEKNVALMLGRRVPPDDFCFAITNEVNIGISENIKTTNLLKDFINDSILWAVPTHRRPIEKRWGRKFGWPTQVYKMLIPKQNLIICNDCGEHHEIGHLCANCYSKVAKETKEIQEVIQAQLGYEPVEKEVVVLYKGEKEGFLNETWEGKRIIEMPKERPNWFSQNLLQKSTTPPATTTDVKPTELA</sequence>
<comment type="subcellular location">
    <subcellularLocation>
        <location evidence="1">Mitochondrion</location>
    </subcellularLocation>
</comment>
<evidence type="ECO:0000256" key="10">
    <source>
        <dbReference type="SAM" id="MobiDB-lite"/>
    </source>
</evidence>
<dbReference type="InterPro" id="IPR051991">
    <property type="entry name" value="Mitoribosomal_protein_bL32"/>
</dbReference>
<gene>
    <name evidence="11" type="ORF">g.15960</name>
</gene>
<dbReference type="InterPro" id="IPR011332">
    <property type="entry name" value="Ribosomal_zn-bd"/>
</dbReference>
<feature type="region of interest" description="Disordered" evidence="10">
    <location>
        <begin position="178"/>
        <end position="201"/>
    </location>
</feature>
<keyword evidence="4" id="KW-0689">Ribosomal protein</keyword>
<evidence type="ECO:0000256" key="5">
    <source>
        <dbReference type="ARBA" id="ARBA00023128"/>
    </source>
</evidence>